<protein>
    <submittedName>
        <fullName evidence="2">2'-5' RNA ligase family protein</fullName>
    </submittedName>
</protein>
<evidence type="ECO:0000313" key="3">
    <source>
        <dbReference type="Proteomes" id="UP001200470"/>
    </source>
</evidence>
<dbReference type="Proteomes" id="UP001200470">
    <property type="component" value="Unassembled WGS sequence"/>
</dbReference>
<comment type="caution">
    <text evidence="2">The sequence shown here is derived from an EMBL/GenBank/DDBJ whole genome shotgun (WGS) entry which is preliminary data.</text>
</comment>
<gene>
    <name evidence="2" type="ORF">I6E12_09365</name>
</gene>
<proteinExistence type="predicted"/>
<dbReference type="PANTHER" id="PTHR35561:SF1">
    <property type="entry name" value="RNA 2',3'-CYCLIC PHOSPHODIESTERASE"/>
    <property type="match status" value="1"/>
</dbReference>
<dbReference type="EMBL" id="JADYTN010000021">
    <property type="protein sequence ID" value="MCF2564319.1"/>
    <property type="molecule type" value="Genomic_DNA"/>
</dbReference>
<dbReference type="PANTHER" id="PTHR35561">
    <property type="entry name" value="RNA 2',3'-CYCLIC PHOSPHODIESTERASE"/>
    <property type="match status" value="1"/>
</dbReference>
<dbReference type="InterPro" id="IPR009097">
    <property type="entry name" value="Cyclic_Pdiesterase"/>
</dbReference>
<dbReference type="RefSeq" id="WP_094464078.1">
    <property type="nucleotide sequence ID" value="NZ_JADYTN010000021.1"/>
</dbReference>
<evidence type="ECO:0000256" key="1">
    <source>
        <dbReference type="ARBA" id="ARBA00022801"/>
    </source>
</evidence>
<organism evidence="2 3">
    <name type="scientific">Xylanibacter brevis</name>
    <dbReference type="NCBI Taxonomy" id="83231"/>
    <lineage>
        <taxon>Bacteria</taxon>
        <taxon>Pseudomonadati</taxon>
        <taxon>Bacteroidota</taxon>
        <taxon>Bacteroidia</taxon>
        <taxon>Bacteroidales</taxon>
        <taxon>Prevotellaceae</taxon>
        <taxon>Xylanibacter</taxon>
    </lineage>
</organism>
<dbReference type="GO" id="GO:0016874">
    <property type="term" value="F:ligase activity"/>
    <property type="evidence" value="ECO:0007669"/>
    <property type="project" value="UniProtKB-KW"/>
</dbReference>
<name>A0ABS9CJG9_9BACT</name>
<evidence type="ECO:0000313" key="2">
    <source>
        <dbReference type="EMBL" id="MCF2564319.1"/>
    </source>
</evidence>
<dbReference type="InterPro" id="IPR004175">
    <property type="entry name" value="RNA_CPDase"/>
</dbReference>
<keyword evidence="1" id="KW-0378">Hydrolase</keyword>
<accession>A0ABS9CJG9</accession>
<sequence>MARIFIAIRFDDELKKTLVALQQTLKAKGVAGNYCSYGNLHMTLAFIGESVFVKPKEQNKACFDSAKEKCQKTKSMDVLPEIHKAVSEVEFEPFTMTLGKLGTFSTKNGVIWCGIKESEPITTIANKLRERLSANGISYSSLAFSPHISLVQHPTKIITDIEVPEVSIKVERIFVMKSERINGELIYSEL</sequence>
<dbReference type="Pfam" id="PF13563">
    <property type="entry name" value="2_5_RNA_ligase2"/>
    <property type="match status" value="1"/>
</dbReference>
<dbReference type="Gene3D" id="3.90.1140.10">
    <property type="entry name" value="Cyclic phosphodiesterase"/>
    <property type="match status" value="1"/>
</dbReference>
<keyword evidence="2" id="KW-0436">Ligase</keyword>
<keyword evidence="3" id="KW-1185">Reference proteome</keyword>
<reference evidence="2 3" key="1">
    <citation type="submission" date="2020-12" db="EMBL/GenBank/DDBJ databases">
        <title>Whole genome sequences of gut porcine anaerobes.</title>
        <authorList>
            <person name="Kubasova T."/>
            <person name="Jahodarova E."/>
            <person name="Rychlik I."/>
        </authorList>
    </citation>
    <scope>NUCLEOTIDE SEQUENCE [LARGE SCALE GENOMIC DNA]</scope>
    <source>
        <strain evidence="2 3">An925</strain>
    </source>
</reference>
<dbReference type="SUPFAM" id="SSF55144">
    <property type="entry name" value="LigT-like"/>
    <property type="match status" value="1"/>
</dbReference>